<evidence type="ECO:0000313" key="3">
    <source>
        <dbReference type="Proteomes" id="UP000757890"/>
    </source>
</evidence>
<accession>A0A930B910</accession>
<sequence length="130" mass="14142">MKKRYVLLLCAAALSIGAACSSVSAHGVFIANRFDQKALVLGEGPTDNAYNPSCVKAVEAYDKNFDAMNVETVNYEDHISVIPTDELGVTVTFFDYGFFTKDSSGKMHKAPFAEVADAVKTTHAIKWNVN</sequence>
<dbReference type="EMBL" id="JABZMK010000127">
    <property type="protein sequence ID" value="MBF1130211.1"/>
    <property type="molecule type" value="Genomic_DNA"/>
</dbReference>
<feature type="chain" id="PRO_5036812401" evidence="1">
    <location>
        <begin position="26"/>
        <end position="130"/>
    </location>
</feature>
<comment type="caution">
    <text evidence="2">The sequence shown here is derived from an EMBL/GenBank/DDBJ whole genome shotgun (WGS) entry which is preliminary data.</text>
</comment>
<feature type="non-terminal residue" evidence="2">
    <location>
        <position position="130"/>
    </location>
</feature>
<dbReference type="AlphaFoldDB" id="A0A930B910"/>
<proteinExistence type="predicted"/>
<evidence type="ECO:0000313" key="2">
    <source>
        <dbReference type="EMBL" id="MBF1130211.1"/>
    </source>
</evidence>
<organism evidence="2 3">
    <name type="scientific">Dialister invisus</name>
    <dbReference type="NCBI Taxonomy" id="218538"/>
    <lineage>
        <taxon>Bacteria</taxon>
        <taxon>Bacillati</taxon>
        <taxon>Bacillota</taxon>
        <taxon>Negativicutes</taxon>
        <taxon>Veillonellales</taxon>
        <taxon>Veillonellaceae</taxon>
        <taxon>Dialister</taxon>
    </lineage>
</organism>
<evidence type="ECO:0000256" key="1">
    <source>
        <dbReference type="SAM" id="SignalP"/>
    </source>
</evidence>
<dbReference type="PROSITE" id="PS51257">
    <property type="entry name" value="PROKAR_LIPOPROTEIN"/>
    <property type="match status" value="1"/>
</dbReference>
<gene>
    <name evidence="2" type="ORF">HXL70_09280</name>
</gene>
<protein>
    <submittedName>
        <fullName evidence="2">Uncharacterized protein</fullName>
    </submittedName>
</protein>
<name>A0A930B910_9FIRM</name>
<feature type="signal peptide" evidence="1">
    <location>
        <begin position="1"/>
        <end position="25"/>
    </location>
</feature>
<dbReference type="Proteomes" id="UP000757890">
    <property type="component" value="Unassembled WGS sequence"/>
</dbReference>
<keyword evidence="1" id="KW-0732">Signal</keyword>
<reference evidence="2" key="1">
    <citation type="submission" date="2020-04" db="EMBL/GenBank/DDBJ databases">
        <title>Deep metagenomics examines the oral microbiome during advanced dental caries in children, revealing novel taxa and co-occurrences with host molecules.</title>
        <authorList>
            <person name="Baker J.L."/>
            <person name="Morton J.T."/>
            <person name="Dinis M."/>
            <person name="Alvarez R."/>
            <person name="Tran N.C."/>
            <person name="Knight R."/>
            <person name="Edlund A."/>
        </authorList>
    </citation>
    <scope>NUCLEOTIDE SEQUENCE</scope>
    <source>
        <strain evidence="2">JCVI_32_bin.14</strain>
    </source>
</reference>